<accession>A0A1J1IY17</accession>
<reference evidence="2 3" key="1">
    <citation type="submission" date="2015-04" db="EMBL/GenBank/DDBJ databases">
        <authorList>
            <person name="Syromyatnikov M.Y."/>
            <person name="Popov V.N."/>
        </authorList>
    </citation>
    <scope>NUCLEOTIDE SEQUENCE [LARGE SCALE GENOMIC DNA]</scope>
</reference>
<sequence>MKFALIALIVFCAAVTFGASDPVEFSNNNIHDIINIDAQANLVLSSAVELDIVSLIAGLMNQQAVVAASGGAMPMAEPASESE</sequence>
<evidence type="ECO:0000313" key="3">
    <source>
        <dbReference type="Proteomes" id="UP000183832"/>
    </source>
</evidence>
<feature type="signal peptide" evidence="1">
    <location>
        <begin position="1"/>
        <end position="20"/>
    </location>
</feature>
<proteinExistence type="predicted"/>
<evidence type="ECO:0000256" key="1">
    <source>
        <dbReference type="SAM" id="SignalP"/>
    </source>
</evidence>
<keyword evidence="1" id="KW-0732">Signal</keyword>
<dbReference type="EMBL" id="CVRI01000063">
    <property type="protein sequence ID" value="CRL04610.1"/>
    <property type="molecule type" value="Genomic_DNA"/>
</dbReference>
<evidence type="ECO:0000313" key="2">
    <source>
        <dbReference type="EMBL" id="CRL04610.1"/>
    </source>
</evidence>
<dbReference type="AlphaFoldDB" id="A0A1J1IY17"/>
<keyword evidence="3" id="KW-1185">Reference proteome</keyword>
<organism evidence="2 3">
    <name type="scientific">Clunio marinus</name>
    <dbReference type="NCBI Taxonomy" id="568069"/>
    <lineage>
        <taxon>Eukaryota</taxon>
        <taxon>Metazoa</taxon>
        <taxon>Ecdysozoa</taxon>
        <taxon>Arthropoda</taxon>
        <taxon>Hexapoda</taxon>
        <taxon>Insecta</taxon>
        <taxon>Pterygota</taxon>
        <taxon>Neoptera</taxon>
        <taxon>Endopterygota</taxon>
        <taxon>Diptera</taxon>
        <taxon>Nematocera</taxon>
        <taxon>Chironomoidea</taxon>
        <taxon>Chironomidae</taxon>
        <taxon>Clunio</taxon>
    </lineage>
</organism>
<gene>
    <name evidence="2" type="ORF">CLUMA_CG017678</name>
</gene>
<dbReference type="Proteomes" id="UP000183832">
    <property type="component" value="Unassembled WGS sequence"/>
</dbReference>
<name>A0A1J1IY17_9DIPT</name>
<protein>
    <submittedName>
        <fullName evidence="2">CLUMA_CG017678, isoform A</fullName>
    </submittedName>
</protein>
<feature type="chain" id="PRO_5012543198" evidence="1">
    <location>
        <begin position="21"/>
        <end position="83"/>
    </location>
</feature>